<dbReference type="PANTHER" id="PTHR43394">
    <property type="entry name" value="ATP-DEPENDENT PERMEASE MDL1, MITOCHONDRIAL"/>
    <property type="match status" value="1"/>
</dbReference>
<evidence type="ECO:0000256" key="3">
    <source>
        <dbReference type="ARBA" id="ARBA00022692"/>
    </source>
</evidence>
<dbReference type="PROSITE" id="PS50929">
    <property type="entry name" value="ABC_TM1F"/>
    <property type="match status" value="1"/>
</dbReference>
<dbReference type="InterPro" id="IPR011527">
    <property type="entry name" value="ABC1_TM_dom"/>
</dbReference>
<dbReference type="PANTHER" id="PTHR43394:SF1">
    <property type="entry name" value="ATP-BINDING CASSETTE SUB-FAMILY B MEMBER 10, MITOCHONDRIAL"/>
    <property type="match status" value="1"/>
</dbReference>
<evidence type="ECO:0000256" key="5">
    <source>
        <dbReference type="ARBA" id="ARBA00022840"/>
    </source>
</evidence>
<dbReference type="GO" id="GO:0016887">
    <property type="term" value="F:ATP hydrolysis activity"/>
    <property type="evidence" value="ECO:0007669"/>
    <property type="project" value="InterPro"/>
</dbReference>
<name>Q6HFC3_BACHK</name>
<dbReference type="SUPFAM" id="SSF90123">
    <property type="entry name" value="ABC transporter transmembrane region"/>
    <property type="match status" value="1"/>
</dbReference>
<evidence type="ECO:0000256" key="1">
    <source>
        <dbReference type="ARBA" id="ARBA00004651"/>
    </source>
</evidence>
<dbReference type="PATRIC" id="fig|281309.8.peg.3665"/>
<feature type="domain" description="ABC transmembrane type-1" evidence="10">
    <location>
        <begin position="24"/>
        <end position="309"/>
    </location>
</feature>
<dbReference type="GO" id="GO:0015421">
    <property type="term" value="F:ABC-type oligopeptide transporter activity"/>
    <property type="evidence" value="ECO:0007669"/>
    <property type="project" value="TreeGrafter"/>
</dbReference>
<dbReference type="InterPro" id="IPR036640">
    <property type="entry name" value="ABC1_TM_sf"/>
</dbReference>
<evidence type="ECO:0000313" key="11">
    <source>
        <dbReference type="EMBL" id="AAT60526.1"/>
    </source>
</evidence>
<feature type="transmembrane region" description="Helical" evidence="8">
    <location>
        <begin position="136"/>
        <end position="159"/>
    </location>
</feature>
<dbReference type="Pfam" id="PF00664">
    <property type="entry name" value="ABC_membrane"/>
    <property type="match status" value="1"/>
</dbReference>
<dbReference type="InterPro" id="IPR039421">
    <property type="entry name" value="Type_1_exporter"/>
</dbReference>
<dbReference type="Pfam" id="PF00005">
    <property type="entry name" value="ABC_tran"/>
    <property type="match status" value="1"/>
</dbReference>
<evidence type="ECO:0000256" key="7">
    <source>
        <dbReference type="ARBA" id="ARBA00023136"/>
    </source>
</evidence>
<dbReference type="RefSeq" id="WP_000136732.1">
    <property type="nucleotide sequence ID" value="NC_005957.1"/>
</dbReference>
<evidence type="ECO:0000259" key="9">
    <source>
        <dbReference type="PROSITE" id="PS50893"/>
    </source>
</evidence>
<dbReference type="Gene3D" id="3.40.50.300">
    <property type="entry name" value="P-loop containing nucleotide triphosphate hydrolases"/>
    <property type="match status" value="1"/>
</dbReference>
<dbReference type="FunFam" id="1.20.1560.10:FF:000122">
    <property type="entry name" value="Multidrug ABC transporter ATP-binding protein"/>
    <property type="match status" value="1"/>
</dbReference>
<comment type="subcellular location">
    <subcellularLocation>
        <location evidence="1">Cell membrane</location>
        <topology evidence="1">Multi-pass membrane protein</topology>
    </subcellularLocation>
</comment>
<protein>
    <submittedName>
        <fullName evidence="11">ABC transporter, ATP-binding protein</fullName>
    </submittedName>
</protein>
<dbReference type="InterPro" id="IPR003439">
    <property type="entry name" value="ABC_transporter-like_ATP-bd"/>
</dbReference>
<feature type="transmembrane region" description="Helical" evidence="8">
    <location>
        <begin position="21"/>
        <end position="44"/>
    </location>
</feature>
<feature type="transmembrane region" description="Helical" evidence="8">
    <location>
        <begin position="248"/>
        <end position="271"/>
    </location>
</feature>
<dbReference type="Proteomes" id="UP000001301">
    <property type="component" value="Chromosome"/>
</dbReference>
<dbReference type="PROSITE" id="PS50893">
    <property type="entry name" value="ABC_TRANSPORTER_2"/>
    <property type="match status" value="1"/>
</dbReference>
<evidence type="ECO:0000313" key="12">
    <source>
        <dbReference type="Proteomes" id="UP000001301"/>
    </source>
</evidence>
<dbReference type="SUPFAM" id="SSF52540">
    <property type="entry name" value="P-loop containing nucleoside triphosphate hydrolases"/>
    <property type="match status" value="1"/>
</dbReference>
<reference evidence="11 12" key="1">
    <citation type="journal article" date="2006" name="J. Bacteriol.">
        <title>Pathogenomic sequence analysis of Bacillus cereus and Bacillus thuringiensis isolates closely related to Bacillus anthracis.</title>
        <authorList>
            <person name="Han C.S."/>
            <person name="Xie G."/>
            <person name="Challacombe J.F."/>
            <person name="Altherr M.R."/>
            <person name="Bhotika S.S."/>
            <person name="Brown N."/>
            <person name="Bruce D."/>
            <person name="Campbell C.S."/>
            <person name="Campbell M.L."/>
            <person name="Chen J."/>
            <person name="Chertkov O."/>
            <person name="Cleland C."/>
            <person name="Dimitrijevic M."/>
            <person name="Doggett N.A."/>
            <person name="Fawcett J.J."/>
            <person name="Glavina T."/>
            <person name="Goodwin L.A."/>
            <person name="Green L.D."/>
            <person name="Hill K.K."/>
            <person name="Hitchcock P."/>
            <person name="Jackson P.J."/>
            <person name="Keim P."/>
            <person name="Kewalramani A.R."/>
            <person name="Longmire J."/>
            <person name="Lucas S."/>
            <person name="Malfatti S."/>
            <person name="McMurry K."/>
            <person name="Meincke L.J."/>
            <person name="Misra M."/>
            <person name="Moseman B.L."/>
            <person name="Mundt M."/>
            <person name="Munk A.C."/>
            <person name="Okinaka R.T."/>
            <person name="Parson-Quintana B."/>
            <person name="Reilly L.P."/>
            <person name="Richardson P."/>
            <person name="Robinson D.L."/>
            <person name="Rubin E."/>
            <person name="Saunders E."/>
            <person name="Tapia R."/>
            <person name="Tesmer J.G."/>
            <person name="Thayer N."/>
            <person name="Thompson L.S."/>
            <person name="Tice H."/>
            <person name="Ticknor L.O."/>
            <person name="Wills P.L."/>
            <person name="Brettin T.S."/>
            <person name="Gilna P."/>
        </authorList>
    </citation>
    <scope>NUCLEOTIDE SEQUENCE [LARGE SCALE GENOMIC DNA]</scope>
    <source>
        <strain evidence="11 12">97-27</strain>
    </source>
</reference>
<keyword evidence="3 8" id="KW-0812">Transmembrane</keyword>
<dbReference type="KEGG" id="btk:BT9727_3432"/>
<keyword evidence="2" id="KW-0813">Transport</keyword>
<keyword evidence="7 8" id="KW-0472">Membrane</keyword>
<organism evidence="11 12">
    <name type="scientific">Bacillus thuringiensis subsp. konkukian (strain 97-27)</name>
    <dbReference type="NCBI Taxonomy" id="281309"/>
    <lineage>
        <taxon>Bacteria</taxon>
        <taxon>Bacillati</taxon>
        <taxon>Bacillota</taxon>
        <taxon>Bacilli</taxon>
        <taxon>Bacillales</taxon>
        <taxon>Bacillaceae</taxon>
        <taxon>Bacillus</taxon>
        <taxon>Bacillus cereus group</taxon>
    </lineage>
</organism>
<feature type="domain" description="ABC transporter" evidence="9">
    <location>
        <begin position="343"/>
        <end position="577"/>
    </location>
</feature>
<proteinExistence type="predicted"/>
<accession>Q6HFC3</accession>
<dbReference type="GO" id="GO:0005886">
    <property type="term" value="C:plasma membrane"/>
    <property type="evidence" value="ECO:0007669"/>
    <property type="project" value="UniProtKB-SubCell"/>
</dbReference>
<dbReference type="InterPro" id="IPR003593">
    <property type="entry name" value="AAA+_ATPase"/>
</dbReference>
<evidence type="ECO:0000256" key="4">
    <source>
        <dbReference type="ARBA" id="ARBA00022741"/>
    </source>
</evidence>
<keyword evidence="6 8" id="KW-1133">Transmembrane helix</keyword>
<evidence type="ECO:0000256" key="6">
    <source>
        <dbReference type="ARBA" id="ARBA00022989"/>
    </source>
</evidence>
<evidence type="ECO:0000256" key="2">
    <source>
        <dbReference type="ARBA" id="ARBA00022448"/>
    </source>
</evidence>
<dbReference type="GO" id="GO:0005524">
    <property type="term" value="F:ATP binding"/>
    <property type="evidence" value="ECO:0007669"/>
    <property type="project" value="UniProtKB-KW"/>
</dbReference>
<keyword evidence="5 11" id="KW-0067">ATP-binding</keyword>
<dbReference type="HOGENOM" id="CLU_000604_84_3_9"/>
<dbReference type="FunFam" id="3.40.50.300:FF:000287">
    <property type="entry name" value="Multidrug ABC transporter ATP-binding protein"/>
    <property type="match status" value="1"/>
</dbReference>
<sequence length="587" mass="66960">MTEKKQSDLRRLLSYMKPYKGLLALAFLFLVGATVTEMMGPFLIKQFLDEHLVPRNFDQSALVTLFVVYIVAHLLKVLFTYLDLLYFQNIAFKIVQDMRVEVYEHVQKLSLSFFDRTPIGTLVSRITNDTEAIKDFYVSVLSTFVKNIVFLIGILVAMFLLNVKLALFSLVLIPIMFAIMVLYRRKSAAFYLEVRNQLSVLNAKLNESIQGMNIVQVFRQEKRMRKEFEEVNNKHYSAGRRTLKLDALLLRPATDLVHIVAIALVLGLFGIDALKSPVEVGVLYAFVNYIHRFFQPVNEMMMKLSFFQQALVSSSRVFHLMDEKDLAPVQKGDGNPQVINGDIEFKNVTFSYDGKRDVLKNVSFHVKQGQTVAFVGHTGSGKSTIMNLLMRFYNIKSGNIVIDGVDLEKFEEQEIRKKIGLVLQDAFLFAGNVKQNIRMYNEEITDEEVKEAAQFVQANTFIEKLPEQYETEVVERGTAFSSGQRQLIAFARTIATNPKVLVLDEATANIDTETEDAIQTALQQMRKGRTTIAIAHRLSTIQDADQIFVMHDGEIVERGTHQELLSEQGLYYNMYLLQNKGSLQKAL</sequence>
<dbReference type="CDD" id="cd18544">
    <property type="entry name" value="ABC_6TM_TmrA_like"/>
    <property type="match status" value="1"/>
</dbReference>
<feature type="transmembrane region" description="Helical" evidence="8">
    <location>
        <begin position="64"/>
        <end position="87"/>
    </location>
</feature>
<dbReference type="Gene3D" id="1.20.1560.10">
    <property type="entry name" value="ABC transporter type 1, transmembrane domain"/>
    <property type="match status" value="1"/>
</dbReference>
<dbReference type="EMBL" id="AE017355">
    <property type="protein sequence ID" value="AAT60526.1"/>
    <property type="molecule type" value="Genomic_DNA"/>
</dbReference>
<dbReference type="InterPro" id="IPR027417">
    <property type="entry name" value="P-loop_NTPase"/>
</dbReference>
<dbReference type="CDD" id="cd03254">
    <property type="entry name" value="ABCC_Glucan_exporter_like"/>
    <property type="match status" value="1"/>
</dbReference>
<dbReference type="PROSITE" id="PS00211">
    <property type="entry name" value="ABC_TRANSPORTER_1"/>
    <property type="match status" value="1"/>
</dbReference>
<dbReference type="AlphaFoldDB" id="Q6HFC3"/>
<keyword evidence="4" id="KW-0547">Nucleotide-binding</keyword>
<evidence type="ECO:0000256" key="8">
    <source>
        <dbReference type="SAM" id="Phobius"/>
    </source>
</evidence>
<gene>
    <name evidence="11" type="ordered locus">BT9727_3432</name>
</gene>
<feature type="transmembrane region" description="Helical" evidence="8">
    <location>
        <begin position="165"/>
        <end position="183"/>
    </location>
</feature>
<dbReference type="InterPro" id="IPR017871">
    <property type="entry name" value="ABC_transporter-like_CS"/>
</dbReference>
<dbReference type="SMART" id="SM00382">
    <property type="entry name" value="AAA"/>
    <property type="match status" value="1"/>
</dbReference>
<evidence type="ECO:0000259" key="10">
    <source>
        <dbReference type="PROSITE" id="PS50929"/>
    </source>
</evidence>